<dbReference type="RefSeq" id="XP_025383018.1">
    <property type="nucleotide sequence ID" value="XM_025535593.1"/>
</dbReference>
<protein>
    <submittedName>
        <fullName evidence="1">Uncharacterized protein</fullName>
    </submittedName>
</protein>
<organism evidence="1 2">
    <name type="scientific">Aspergillus eucalypticola (strain CBS 122712 / IBT 29274)</name>
    <dbReference type="NCBI Taxonomy" id="1448314"/>
    <lineage>
        <taxon>Eukaryota</taxon>
        <taxon>Fungi</taxon>
        <taxon>Dikarya</taxon>
        <taxon>Ascomycota</taxon>
        <taxon>Pezizomycotina</taxon>
        <taxon>Eurotiomycetes</taxon>
        <taxon>Eurotiomycetidae</taxon>
        <taxon>Eurotiales</taxon>
        <taxon>Aspergillaceae</taxon>
        <taxon>Aspergillus</taxon>
        <taxon>Aspergillus subgen. Circumdati</taxon>
    </lineage>
</organism>
<name>A0A317UTA3_ASPEC</name>
<keyword evidence="2" id="KW-1185">Reference proteome</keyword>
<comment type="caution">
    <text evidence="1">The sequence shown here is derived from an EMBL/GenBank/DDBJ whole genome shotgun (WGS) entry which is preliminary data.</text>
</comment>
<sequence>MQATERWQRVDQERVRFEDEAADRQGSVVIDSDSVIRLSSVAENLGGLFPDLENSGVLRVKRQFGDGVD</sequence>
<dbReference type="VEuPathDB" id="FungiDB:BO83DRAFT_431761"/>
<accession>A0A317UTA3</accession>
<evidence type="ECO:0000313" key="2">
    <source>
        <dbReference type="Proteomes" id="UP000246171"/>
    </source>
</evidence>
<gene>
    <name evidence="1" type="ORF">BO83DRAFT_431761</name>
</gene>
<dbReference type="AlphaFoldDB" id="A0A317UTA3"/>
<proteinExistence type="predicted"/>
<dbReference type="EMBL" id="MSFU01000037">
    <property type="protein sequence ID" value="PWY63320.1"/>
    <property type="molecule type" value="Genomic_DNA"/>
</dbReference>
<evidence type="ECO:0000313" key="1">
    <source>
        <dbReference type="EMBL" id="PWY63320.1"/>
    </source>
</evidence>
<dbReference type="Proteomes" id="UP000246171">
    <property type="component" value="Unassembled WGS sequence"/>
</dbReference>
<dbReference type="GeneID" id="37057555"/>
<reference evidence="1" key="1">
    <citation type="submission" date="2016-12" db="EMBL/GenBank/DDBJ databases">
        <title>The genomes of Aspergillus section Nigri reveals drivers in fungal speciation.</title>
        <authorList>
            <consortium name="DOE Joint Genome Institute"/>
            <person name="Vesth T.C."/>
            <person name="Nybo J."/>
            <person name="Theobald S."/>
            <person name="Brandl J."/>
            <person name="Frisvad J.C."/>
            <person name="Nielsen K.F."/>
            <person name="Lyhne E.K."/>
            <person name="Kogle M.E."/>
            <person name="Kuo A."/>
            <person name="Riley R."/>
            <person name="Clum A."/>
            <person name="Nolan M."/>
            <person name="Lipzen A."/>
            <person name="Salamov A."/>
            <person name="Henrissat B."/>
            <person name="Wiebenga A."/>
            <person name="De vries R.P."/>
            <person name="Grigoriev I.V."/>
            <person name="Mortensen U.H."/>
            <person name="Andersen M.R."/>
            <person name="Baker S.E."/>
        </authorList>
    </citation>
    <scope>NUCLEOTIDE SEQUENCE</scope>
    <source>
        <strain evidence="1">CBS 122712</strain>
    </source>
</reference>